<comment type="caution">
    <text evidence="2">The sequence shown here is derived from an EMBL/GenBank/DDBJ whole genome shotgun (WGS) entry which is preliminary data.</text>
</comment>
<dbReference type="RefSeq" id="WP_135640755.1">
    <property type="nucleotide sequence ID" value="NZ_RQGH01000008.1"/>
</dbReference>
<evidence type="ECO:0000259" key="1">
    <source>
        <dbReference type="Pfam" id="PF14470"/>
    </source>
</evidence>
<proteinExistence type="predicted"/>
<protein>
    <recommendedName>
        <fullName evidence="1">YokE-like PH domain-containing protein</fullName>
    </recommendedName>
</protein>
<dbReference type="EMBL" id="RQGH01000008">
    <property type="protein sequence ID" value="TGL75047.1"/>
    <property type="molecule type" value="Genomic_DNA"/>
</dbReference>
<accession>A0A4Z1A7N5</accession>
<keyword evidence="3" id="KW-1185">Reference proteome</keyword>
<dbReference type="AlphaFoldDB" id="A0A4Z1A7N5"/>
<feature type="domain" description="YokE-like PH" evidence="1">
    <location>
        <begin position="40"/>
        <end position="132"/>
    </location>
</feature>
<evidence type="ECO:0000313" key="2">
    <source>
        <dbReference type="EMBL" id="TGL75047.1"/>
    </source>
</evidence>
<evidence type="ECO:0000313" key="3">
    <source>
        <dbReference type="Proteomes" id="UP000297567"/>
    </source>
</evidence>
<dbReference type="Pfam" id="PF14470">
    <property type="entry name" value="bPH_3"/>
    <property type="match status" value="1"/>
</dbReference>
<gene>
    <name evidence="2" type="ORF">EHQ62_02905</name>
</gene>
<dbReference type="InterPro" id="IPR039519">
    <property type="entry name" value="YokE-like_PH"/>
</dbReference>
<dbReference type="Proteomes" id="UP000297567">
    <property type="component" value="Unassembled WGS sequence"/>
</dbReference>
<name>A0A4Z1A7N5_9LEPT</name>
<sequence>MQTSDQIKSQIQTLLSKHPEISVDVLFLYVPEFKILHQFLNEDETIQGYTIGLLETKQQKHTAGKWLLVLTDKHFHLLRNPMLGNPTHIAINFADLKKISTKLGWFFGQIQMETEGETFRLIQIGKKDYQFFLPSLQSFLK</sequence>
<reference evidence="2" key="1">
    <citation type="journal article" date="2019" name="PLoS Negl. Trop. Dis.">
        <title>Revisiting the worldwide diversity of Leptospira species in the environment.</title>
        <authorList>
            <person name="Vincent A.T."/>
            <person name="Schiettekatte O."/>
            <person name="Bourhy P."/>
            <person name="Veyrier F.J."/>
            <person name="Picardeau M."/>
        </authorList>
    </citation>
    <scope>NUCLEOTIDE SEQUENCE [LARGE SCALE GENOMIC DNA]</scope>
    <source>
        <strain evidence="2">201702451</strain>
    </source>
</reference>
<organism evidence="2 3">
    <name type="scientific">Leptospira jelokensis</name>
    <dbReference type="NCBI Taxonomy" id="2484931"/>
    <lineage>
        <taxon>Bacteria</taxon>
        <taxon>Pseudomonadati</taxon>
        <taxon>Spirochaetota</taxon>
        <taxon>Spirochaetia</taxon>
        <taxon>Leptospirales</taxon>
        <taxon>Leptospiraceae</taxon>
        <taxon>Leptospira</taxon>
    </lineage>
</organism>